<feature type="transmembrane region" description="Helical" evidence="2">
    <location>
        <begin position="21"/>
        <end position="44"/>
    </location>
</feature>
<evidence type="ECO:0000313" key="4">
    <source>
        <dbReference type="Proteomes" id="UP001220964"/>
    </source>
</evidence>
<feature type="transmembrane region" description="Helical" evidence="2">
    <location>
        <begin position="56"/>
        <end position="74"/>
    </location>
</feature>
<sequence>MTMTVSQTAAILDRPTRAIAALIRVVTGAFFLATAVTLATSNAGAPLLDGLLPDTAARNATAVYLAITALALTLRLGVRPAALLLAAYVLTTGPLAAAAPGLPGTLEIARIDIVLLFALLAAGLAEPRPLHRALVAPRRVAPGEGADTPRPDAAEAPASPRRNLFADLWDSDSPTA</sequence>
<gene>
    <name evidence="3" type="ORF">P1J78_02230</name>
</gene>
<name>A0AAE3NKG3_9RHOB</name>
<feature type="transmembrane region" description="Helical" evidence="2">
    <location>
        <begin position="108"/>
        <end position="125"/>
    </location>
</feature>
<feature type="transmembrane region" description="Helical" evidence="2">
    <location>
        <begin position="81"/>
        <end position="102"/>
    </location>
</feature>
<dbReference type="RefSeq" id="WP_275565681.1">
    <property type="nucleotide sequence ID" value="NZ_JARGYC010000003.1"/>
</dbReference>
<organism evidence="3 4">
    <name type="scientific">Psychromarinibacter sediminicola</name>
    <dbReference type="NCBI Taxonomy" id="3033385"/>
    <lineage>
        <taxon>Bacteria</taxon>
        <taxon>Pseudomonadati</taxon>
        <taxon>Pseudomonadota</taxon>
        <taxon>Alphaproteobacteria</taxon>
        <taxon>Rhodobacterales</taxon>
        <taxon>Paracoccaceae</taxon>
        <taxon>Psychromarinibacter</taxon>
    </lineage>
</organism>
<reference evidence="3" key="1">
    <citation type="submission" date="2023-03" db="EMBL/GenBank/DDBJ databases">
        <title>Multiphase analysis and comparison of six strains from genera Psychromarinibacter, Lutimaribacter, and Maritimibacter, including a novel species: Psychromarinibacter sediminicola sp. nov.</title>
        <authorList>
            <person name="Wang Y.-H."/>
            <person name="Ye M.-Q."/>
            <person name="Du Z.-J."/>
        </authorList>
    </citation>
    <scope>NUCLEOTIDE SEQUENCE</scope>
    <source>
        <strain evidence="3">C21-152</strain>
    </source>
</reference>
<accession>A0AAE3NKG3</accession>
<keyword evidence="4" id="KW-1185">Reference proteome</keyword>
<comment type="caution">
    <text evidence="3">The sequence shown here is derived from an EMBL/GenBank/DDBJ whole genome shotgun (WGS) entry which is preliminary data.</text>
</comment>
<keyword evidence="2" id="KW-0472">Membrane</keyword>
<feature type="region of interest" description="Disordered" evidence="1">
    <location>
        <begin position="140"/>
        <end position="176"/>
    </location>
</feature>
<protein>
    <recommendedName>
        <fullName evidence="5">DoxX-like family protein</fullName>
    </recommendedName>
</protein>
<evidence type="ECO:0000256" key="2">
    <source>
        <dbReference type="SAM" id="Phobius"/>
    </source>
</evidence>
<evidence type="ECO:0008006" key="5">
    <source>
        <dbReference type="Google" id="ProtNLM"/>
    </source>
</evidence>
<evidence type="ECO:0000313" key="3">
    <source>
        <dbReference type="EMBL" id="MDF0599538.1"/>
    </source>
</evidence>
<dbReference type="EMBL" id="JARGYC010000003">
    <property type="protein sequence ID" value="MDF0599538.1"/>
    <property type="molecule type" value="Genomic_DNA"/>
</dbReference>
<keyword evidence="2" id="KW-0812">Transmembrane</keyword>
<dbReference type="AlphaFoldDB" id="A0AAE3NKG3"/>
<keyword evidence="2" id="KW-1133">Transmembrane helix</keyword>
<evidence type="ECO:0000256" key="1">
    <source>
        <dbReference type="SAM" id="MobiDB-lite"/>
    </source>
</evidence>
<proteinExistence type="predicted"/>
<dbReference type="Proteomes" id="UP001220964">
    <property type="component" value="Unassembled WGS sequence"/>
</dbReference>